<dbReference type="PRINTS" id="PR01506">
    <property type="entry name" value="TATBPROTEIN"/>
</dbReference>
<evidence type="ECO:0000256" key="2">
    <source>
        <dbReference type="ARBA" id="ARBA00022448"/>
    </source>
</evidence>
<dbReference type="AlphaFoldDB" id="M9R6B0"/>
<dbReference type="STRING" id="391626.OAN307_c21300"/>
<evidence type="ECO:0000256" key="5">
    <source>
        <dbReference type="ARBA" id="ARBA00022927"/>
    </source>
</evidence>
<keyword evidence="11" id="KW-1185">Reference proteome</keyword>
<keyword evidence="5" id="KW-0653">Protein transport</keyword>
<dbReference type="GO" id="GO:0016020">
    <property type="term" value="C:membrane"/>
    <property type="evidence" value="ECO:0007669"/>
    <property type="project" value="UniProtKB-SubCell"/>
</dbReference>
<keyword evidence="3" id="KW-1003">Cell membrane</keyword>
<dbReference type="Proteomes" id="UP000005307">
    <property type="component" value="Chromosome"/>
</dbReference>
<dbReference type="RefSeq" id="WP_015499785.1">
    <property type="nucleotide sequence ID" value="NC_020911.1"/>
</dbReference>
<dbReference type="KEGG" id="oat:OAN307_c21300"/>
<comment type="subcellular location">
    <subcellularLocation>
        <location evidence="1">Membrane</location>
        <topology evidence="1">Single-pass membrane protein</topology>
    </subcellularLocation>
</comment>
<dbReference type="OrthoDB" id="7206969at2"/>
<evidence type="ECO:0000313" key="11">
    <source>
        <dbReference type="Proteomes" id="UP000005307"/>
    </source>
</evidence>
<evidence type="ECO:0000256" key="7">
    <source>
        <dbReference type="ARBA" id="ARBA00023010"/>
    </source>
</evidence>
<evidence type="ECO:0000256" key="3">
    <source>
        <dbReference type="ARBA" id="ARBA00022475"/>
    </source>
</evidence>
<protein>
    <submittedName>
        <fullName evidence="10">Putative sec-independent protein translocase protein TatB</fullName>
    </submittedName>
</protein>
<keyword evidence="8" id="KW-0472">Membrane</keyword>
<gene>
    <name evidence="10" type="primary">tatB</name>
    <name evidence="10" type="ORF">OAN307_c21300</name>
</gene>
<evidence type="ECO:0000256" key="8">
    <source>
        <dbReference type="ARBA" id="ARBA00023136"/>
    </source>
</evidence>
<proteinExistence type="predicted"/>
<dbReference type="NCBIfam" id="TIGR01410">
    <property type="entry name" value="tatB"/>
    <property type="match status" value="1"/>
</dbReference>
<name>M9R6B0_9RHOB</name>
<keyword evidence="6" id="KW-1133">Transmembrane helix</keyword>
<evidence type="ECO:0000256" key="6">
    <source>
        <dbReference type="ARBA" id="ARBA00022989"/>
    </source>
</evidence>
<evidence type="ECO:0000256" key="4">
    <source>
        <dbReference type="ARBA" id="ARBA00022692"/>
    </source>
</evidence>
<sequence>MPSLSWMEMLVVGIVALIVIGPKDLPGMFRQVGQFVGKAKGMAREFSSAMNAAADESGINEINKTIKAAANPKKFGVDKIREASQGAVKSTIKAGGETEALKTKLSAKRSATAEILDKAMAKAAEDRIAAEKVDAEPKTRAKIASKKKTPQKVTPKKAAAKNAVPKKEATPKAATKKVNAKAATKVAPKAPAKAPAKAVTPAKDAK</sequence>
<dbReference type="EMBL" id="CP003740">
    <property type="protein sequence ID" value="AGI67762.1"/>
    <property type="molecule type" value="Genomic_DNA"/>
</dbReference>
<keyword evidence="2" id="KW-0813">Transport</keyword>
<dbReference type="PANTHER" id="PTHR33162">
    <property type="entry name" value="SEC-INDEPENDENT PROTEIN TRANSLOCASE PROTEIN TATA, CHLOROPLASTIC"/>
    <property type="match status" value="1"/>
</dbReference>
<organism evidence="10 11">
    <name type="scientific">Octadecabacter antarcticus 307</name>
    <dbReference type="NCBI Taxonomy" id="391626"/>
    <lineage>
        <taxon>Bacteria</taxon>
        <taxon>Pseudomonadati</taxon>
        <taxon>Pseudomonadota</taxon>
        <taxon>Alphaproteobacteria</taxon>
        <taxon>Rhodobacterales</taxon>
        <taxon>Roseobacteraceae</taxon>
        <taxon>Octadecabacter</taxon>
    </lineage>
</organism>
<keyword evidence="7" id="KW-0811">Translocation</keyword>
<evidence type="ECO:0000256" key="1">
    <source>
        <dbReference type="ARBA" id="ARBA00004167"/>
    </source>
</evidence>
<dbReference type="GO" id="GO:0043953">
    <property type="term" value="P:protein transport by the Tat complex"/>
    <property type="evidence" value="ECO:0007669"/>
    <property type="project" value="InterPro"/>
</dbReference>
<keyword evidence="4" id="KW-0812">Transmembrane</keyword>
<feature type="region of interest" description="Disordered" evidence="9">
    <location>
        <begin position="136"/>
        <end position="206"/>
    </location>
</feature>
<feature type="compositionally biased region" description="Low complexity" evidence="9">
    <location>
        <begin position="180"/>
        <end position="206"/>
    </location>
</feature>
<accession>M9R6B0</accession>
<feature type="compositionally biased region" description="Basic residues" evidence="9">
    <location>
        <begin position="140"/>
        <end position="159"/>
    </location>
</feature>
<dbReference type="GO" id="GO:0008320">
    <property type="term" value="F:protein transmembrane transporter activity"/>
    <property type="evidence" value="ECO:0007669"/>
    <property type="project" value="InterPro"/>
</dbReference>
<dbReference type="InterPro" id="IPR003369">
    <property type="entry name" value="TatA/B/E"/>
</dbReference>
<dbReference type="eggNOG" id="COG1826">
    <property type="taxonomic scope" value="Bacteria"/>
</dbReference>
<evidence type="ECO:0000313" key="10">
    <source>
        <dbReference type="EMBL" id="AGI67762.1"/>
    </source>
</evidence>
<dbReference type="Pfam" id="PF02416">
    <property type="entry name" value="TatA_B_E"/>
    <property type="match status" value="1"/>
</dbReference>
<dbReference type="InterPro" id="IPR018448">
    <property type="entry name" value="TatB"/>
</dbReference>
<dbReference type="PANTHER" id="PTHR33162:SF1">
    <property type="entry name" value="SEC-INDEPENDENT PROTEIN TRANSLOCASE PROTEIN TATA, CHLOROPLASTIC"/>
    <property type="match status" value="1"/>
</dbReference>
<dbReference type="Gene3D" id="1.20.5.3310">
    <property type="match status" value="1"/>
</dbReference>
<reference evidence="10 11" key="1">
    <citation type="journal article" date="2013" name="PLoS ONE">
        <title>Poles Apart: Arctic and Antarctic Octadecabacter strains Share High Genome Plasticity and a New Type of Xanthorhodopsin.</title>
        <authorList>
            <person name="Vollmers J."/>
            <person name="Voget S."/>
            <person name="Dietrich S."/>
            <person name="Gollnow K."/>
            <person name="Smits M."/>
            <person name="Meyer K."/>
            <person name="Brinkhoff T."/>
            <person name="Simon M."/>
            <person name="Daniel R."/>
        </authorList>
    </citation>
    <scope>NUCLEOTIDE SEQUENCE [LARGE SCALE GENOMIC DNA]</scope>
    <source>
        <strain evidence="10 11">307</strain>
    </source>
</reference>
<evidence type="ECO:0000256" key="9">
    <source>
        <dbReference type="SAM" id="MobiDB-lite"/>
    </source>
</evidence>
<dbReference type="HOGENOM" id="CLU_086034_1_3_5"/>